<proteinExistence type="predicted"/>
<evidence type="ECO:0000313" key="2">
    <source>
        <dbReference type="EMBL" id="MDO3676272.1"/>
    </source>
</evidence>
<feature type="chain" id="PRO_5045762374" evidence="1">
    <location>
        <begin position="23"/>
        <end position="144"/>
    </location>
</feature>
<dbReference type="SUPFAM" id="SSF89260">
    <property type="entry name" value="Collagen-binding domain"/>
    <property type="match status" value="1"/>
</dbReference>
<organism evidence="2 3">
    <name type="scientific">Paenibacillus ehimensis</name>
    <dbReference type="NCBI Taxonomy" id="79264"/>
    <lineage>
        <taxon>Bacteria</taxon>
        <taxon>Bacillati</taxon>
        <taxon>Bacillota</taxon>
        <taxon>Bacilli</taxon>
        <taxon>Bacillales</taxon>
        <taxon>Paenibacillaceae</taxon>
        <taxon>Paenibacillus</taxon>
    </lineage>
</organism>
<comment type="caution">
    <text evidence="2">The sequence shown here is derived from an EMBL/GenBank/DDBJ whole genome shotgun (WGS) entry which is preliminary data.</text>
</comment>
<evidence type="ECO:0000313" key="3">
    <source>
        <dbReference type="Proteomes" id="UP001168883"/>
    </source>
</evidence>
<reference evidence="2" key="1">
    <citation type="submission" date="2023-07" db="EMBL/GenBank/DDBJ databases">
        <authorList>
            <person name="Aktuganov G."/>
            <person name="Boyko T."/>
            <person name="Delegan Y."/>
            <person name="Galimzianova N."/>
            <person name="Gilvanova E."/>
            <person name="Korobov V."/>
            <person name="Kuzmina L."/>
            <person name="Melentiev A."/>
            <person name="Milman P."/>
            <person name="Ryabova A."/>
            <person name="Stupak E."/>
            <person name="Yasakov T."/>
            <person name="Zharikova N."/>
            <person name="Zhurenko E."/>
        </authorList>
    </citation>
    <scope>NUCLEOTIDE SEQUENCE</scope>
    <source>
        <strain evidence="2">IB-739</strain>
    </source>
</reference>
<name>A0ABT8V4B7_9BACL</name>
<evidence type="ECO:0000256" key="1">
    <source>
        <dbReference type="SAM" id="SignalP"/>
    </source>
</evidence>
<dbReference type="Proteomes" id="UP001168883">
    <property type="component" value="Unassembled WGS sequence"/>
</dbReference>
<dbReference type="Gene3D" id="2.60.120.380">
    <property type="match status" value="1"/>
</dbReference>
<sequence length="144" mass="16470">MRKTFVVLATTATLLASVLAPAASFASDYFYERERNNNRTTADRVSVPVTIFGERNDVDGENDEDFFVFKAPSSGIYEFDMRVGSETDQDLYLYDQTGEHQIAHSFKSKGRDEYFSVFLNEGREYYVKVKHISGNENYTLNINS</sequence>
<accession>A0ABT8V4B7</accession>
<dbReference type="EMBL" id="JAUMKJ010000004">
    <property type="protein sequence ID" value="MDO3676272.1"/>
    <property type="molecule type" value="Genomic_DNA"/>
</dbReference>
<protein>
    <submittedName>
        <fullName evidence="2">Uncharacterized protein</fullName>
    </submittedName>
</protein>
<dbReference type="RefSeq" id="WP_127483831.1">
    <property type="nucleotide sequence ID" value="NZ_JAUMKJ010000004.1"/>
</dbReference>
<keyword evidence="1" id="KW-0732">Signal</keyword>
<feature type="signal peptide" evidence="1">
    <location>
        <begin position="1"/>
        <end position="22"/>
    </location>
</feature>
<keyword evidence="3" id="KW-1185">Reference proteome</keyword>
<gene>
    <name evidence="2" type="ORF">Q3C12_04600</name>
</gene>